<feature type="signal peptide" evidence="1">
    <location>
        <begin position="1"/>
        <end position="17"/>
    </location>
</feature>
<sequence length="74" mass="8585">MQHQVVLVFRFLMTHRALELWLNATLEAYVPVQAVRSGVRVAAPGTRVCTAGDWRRHYGGRGRRHAHALEQWHR</sequence>
<proteinExistence type="predicted"/>
<evidence type="ECO:0000313" key="2">
    <source>
        <dbReference type="EMBL" id="MBW77758.1"/>
    </source>
</evidence>
<organism evidence="2">
    <name type="scientific">Anopheles darlingi</name>
    <name type="common">Mosquito</name>
    <dbReference type="NCBI Taxonomy" id="43151"/>
    <lineage>
        <taxon>Eukaryota</taxon>
        <taxon>Metazoa</taxon>
        <taxon>Ecdysozoa</taxon>
        <taxon>Arthropoda</taxon>
        <taxon>Hexapoda</taxon>
        <taxon>Insecta</taxon>
        <taxon>Pterygota</taxon>
        <taxon>Neoptera</taxon>
        <taxon>Endopterygota</taxon>
        <taxon>Diptera</taxon>
        <taxon>Nematocera</taxon>
        <taxon>Culicoidea</taxon>
        <taxon>Culicidae</taxon>
        <taxon>Anophelinae</taxon>
        <taxon>Anopheles</taxon>
    </lineage>
</organism>
<accession>A0A2M4DKT3</accession>
<protein>
    <submittedName>
        <fullName evidence="2">Putative secreted protein</fullName>
    </submittedName>
</protein>
<evidence type="ECO:0000256" key="1">
    <source>
        <dbReference type="SAM" id="SignalP"/>
    </source>
</evidence>
<keyword evidence="1" id="KW-0732">Signal</keyword>
<dbReference type="AlphaFoldDB" id="A0A2M4DKT3"/>
<name>A0A2M4DKT3_ANODA</name>
<reference evidence="2" key="1">
    <citation type="submission" date="2018-01" db="EMBL/GenBank/DDBJ databases">
        <title>An insight into the sialome of Amazonian anophelines.</title>
        <authorList>
            <person name="Ribeiro J.M."/>
            <person name="Scarpassa V."/>
            <person name="Calvo E."/>
        </authorList>
    </citation>
    <scope>NUCLEOTIDE SEQUENCE</scope>
</reference>
<dbReference type="EMBL" id="GGFL01013580">
    <property type="protein sequence ID" value="MBW77758.1"/>
    <property type="molecule type" value="Transcribed_RNA"/>
</dbReference>
<feature type="chain" id="PRO_5014759936" evidence="1">
    <location>
        <begin position="18"/>
        <end position="74"/>
    </location>
</feature>